<name>A0AAW2FAE0_9HYME</name>
<organism evidence="1 2">
    <name type="scientific">Cardiocondyla obscurior</name>
    <dbReference type="NCBI Taxonomy" id="286306"/>
    <lineage>
        <taxon>Eukaryota</taxon>
        <taxon>Metazoa</taxon>
        <taxon>Ecdysozoa</taxon>
        <taxon>Arthropoda</taxon>
        <taxon>Hexapoda</taxon>
        <taxon>Insecta</taxon>
        <taxon>Pterygota</taxon>
        <taxon>Neoptera</taxon>
        <taxon>Endopterygota</taxon>
        <taxon>Hymenoptera</taxon>
        <taxon>Apocrita</taxon>
        <taxon>Aculeata</taxon>
        <taxon>Formicoidea</taxon>
        <taxon>Formicidae</taxon>
        <taxon>Myrmicinae</taxon>
        <taxon>Cardiocondyla</taxon>
    </lineage>
</organism>
<dbReference type="AlphaFoldDB" id="A0AAW2FAE0"/>
<comment type="caution">
    <text evidence="1">The sequence shown here is derived from an EMBL/GenBank/DDBJ whole genome shotgun (WGS) entry which is preliminary data.</text>
</comment>
<gene>
    <name evidence="1" type="ORF">PUN28_012277</name>
</gene>
<reference evidence="1 2" key="1">
    <citation type="submission" date="2023-03" db="EMBL/GenBank/DDBJ databases">
        <title>High recombination rates correlate with genetic variation in Cardiocondyla obscurior ants.</title>
        <authorList>
            <person name="Errbii M."/>
        </authorList>
    </citation>
    <scope>NUCLEOTIDE SEQUENCE [LARGE SCALE GENOMIC DNA]</scope>
    <source>
        <strain evidence="1">Alpha-2009</strain>
        <tissue evidence="1">Whole body</tissue>
    </source>
</reference>
<dbReference type="Proteomes" id="UP001430953">
    <property type="component" value="Unassembled WGS sequence"/>
</dbReference>
<proteinExistence type="predicted"/>
<evidence type="ECO:0000313" key="1">
    <source>
        <dbReference type="EMBL" id="KAL0112911.1"/>
    </source>
</evidence>
<accession>A0AAW2FAE0</accession>
<sequence>MHEAFTATPNLSEKSHISVNVNSRNDSELIRKKNKNKCICKRITSDYLRIK</sequence>
<protein>
    <submittedName>
        <fullName evidence="1">Uncharacterized protein</fullName>
    </submittedName>
</protein>
<evidence type="ECO:0000313" key="2">
    <source>
        <dbReference type="Proteomes" id="UP001430953"/>
    </source>
</evidence>
<dbReference type="EMBL" id="JADYXP020000012">
    <property type="protein sequence ID" value="KAL0112911.1"/>
    <property type="molecule type" value="Genomic_DNA"/>
</dbReference>
<keyword evidence="2" id="KW-1185">Reference proteome</keyword>